<evidence type="ECO:0000256" key="3">
    <source>
        <dbReference type="ARBA" id="ARBA00021563"/>
    </source>
</evidence>
<dbReference type="Proteomes" id="UP000030341">
    <property type="component" value="Chromosome 1"/>
</dbReference>
<evidence type="ECO:0000313" key="12">
    <source>
        <dbReference type="EMBL" id="AIY64489.1"/>
    </source>
</evidence>
<proteinExistence type="inferred from homology"/>
<keyword evidence="9 11" id="KW-0472">Membrane</keyword>
<keyword evidence="5" id="KW-1003">Cell membrane</keyword>
<dbReference type="KEGG" id="pseo:OM33_04520"/>
<dbReference type="GO" id="GO:0005886">
    <property type="term" value="C:plasma membrane"/>
    <property type="evidence" value="ECO:0007669"/>
    <property type="project" value="UniProtKB-SubCell"/>
</dbReference>
<dbReference type="STRING" id="1348114.OM33_04520"/>
<sequence>MKKTISLIFLFIFSFIAFVIYLAPASVVLGLAQSYLPQNVKLAGVTGTIWQGRIAQAQFNQQLIEKLAWQLKPLSLFTGNLDADLNFGSLRGFETPYGKASVQLPISANSIELSRANVRLPTSMLMQNVKLPMPLPTKGNLKVKLDKAIFPLMDKTKLCDELSGNAETHNLSVQGLQGWIEFDTIQGKLSCNNGALGLNISEQNQLGLQLEAQYGLRVMSISGFVKPDATMPKQVHDAVKFLGRPDNNGRYSFKF</sequence>
<protein>
    <recommendedName>
        <fullName evidence="3">Type II secretion system protein N</fullName>
    </recommendedName>
    <alternativeName>
        <fullName evidence="10">General secretion pathway protein N</fullName>
    </alternativeName>
</protein>
<evidence type="ECO:0000313" key="13">
    <source>
        <dbReference type="Proteomes" id="UP000030341"/>
    </source>
</evidence>
<keyword evidence="6" id="KW-0997">Cell inner membrane</keyword>
<evidence type="ECO:0000256" key="6">
    <source>
        <dbReference type="ARBA" id="ARBA00022519"/>
    </source>
</evidence>
<comment type="subcellular location">
    <subcellularLocation>
        <location evidence="1">Cell inner membrane</location>
    </subcellularLocation>
</comment>
<keyword evidence="11" id="KW-1133">Transmembrane helix</keyword>
<keyword evidence="8" id="KW-0653">Protein transport</keyword>
<name>A0A0A7ED25_9GAMM</name>
<comment type="similarity">
    <text evidence="2">Belongs to the GSP N family.</text>
</comment>
<evidence type="ECO:0000256" key="9">
    <source>
        <dbReference type="ARBA" id="ARBA00023136"/>
    </source>
</evidence>
<evidence type="ECO:0000256" key="4">
    <source>
        <dbReference type="ARBA" id="ARBA00022448"/>
    </source>
</evidence>
<dbReference type="HOGENOM" id="CLU_092754_1_0_6"/>
<dbReference type="InterPro" id="IPR022792">
    <property type="entry name" value="T2SS_protein-GspN"/>
</dbReference>
<evidence type="ECO:0000256" key="2">
    <source>
        <dbReference type="ARBA" id="ARBA00007208"/>
    </source>
</evidence>
<dbReference type="GO" id="GO:0015628">
    <property type="term" value="P:protein secretion by the type II secretion system"/>
    <property type="evidence" value="ECO:0007669"/>
    <property type="project" value="InterPro"/>
</dbReference>
<keyword evidence="13" id="KW-1185">Reference proteome</keyword>
<evidence type="ECO:0000256" key="11">
    <source>
        <dbReference type="SAM" id="Phobius"/>
    </source>
</evidence>
<dbReference type="Pfam" id="PF01203">
    <property type="entry name" value="T2SSN"/>
    <property type="match status" value="1"/>
</dbReference>
<evidence type="ECO:0000256" key="10">
    <source>
        <dbReference type="ARBA" id="ARBA00030772"/>
    </source>
</evidence>
<accession>A0A0A7ED25</accession>
<dbReference type="AlphaFoldDB" id="A0A0A7ED25"/>
<dbReference type="EMBL" id="CP009888">
    <property type="protein sequence ID" value="AIY64489.1"/>
    <property type="molecule type" value="Genomic_DNA"/>
</dbReference>
<reference evidence="12 13" key="1">
    <citation type="submission" date="2014-11" db="EMBL/GenBank/DDBJ databases">
        <title>Complete Genome Sequence of Pseudoalteromonas sp. Strain OCN003 Isolated from Kaneohe Bay, Oahu, Hawaii.</title>
        <authorList>
            <person name="Beurmann S."/>
            <person name="Videau P."/>
            <person name="Ushijima B."/>
            <person name="Smith A.M."/>
            <person name="Aeby G.S."/>
            <person name="Callahan S.M."/>
            <person name="Belcaid M."/>
        </authorList>
    </citation>
    <scope>NUCLEOTIDE SEQUENCE [LARGE SCALE GENOMIC DNA]</scope>
    <source>
        <strain evidence="12 13">OCN003</strain>
    </source>
</reference>
<dbReference type="eggNOG" id="ENOG5032RTB">
    <property type="taxonomic scope" value="Bacteria"/>
</dbReference>
<dbReference type="RefSeq" id="WP_038639257.1">
    <property type="nucleotide sequence ID" value="NZ_CP009888.1"/>
</dbReference>
<feature type="transmembrane region" description="Helical" evidence="11">
    <location>
        <begin position="7"/>
        <end position="32"/>
    </location>
</feature>
<evidence type="ECO:0000256" key="5">
    <source>
        <dbReference type="ARBA" id="ARBA00022475"/>
    </source>
</evidence>
<keyword evidence="4" id="KW-0813">Transport</keyword>
<evidence type="ECO:0000256" key="8">
    <source>
        <dbReference type="ARBA" id="ARBA00022927"/>
    </source>
</evidence>
<evidence type="ECO:0000256" key="1">
    <source>
        <dbReference type="ARBA" id="ARBA00004533"/>
    </source>
</evidence>
<evidence type="ECO:0000256" key="7">
    <source>
        <dbReference type="ARBA" id="ARBA00022692"/>
    </source>
</evidence>
<keyword evidence="7 11" id="KW-0812">Transmembrane</keyword>
<dbReference type="GO" id="GO:0015627">
    <property type="term" value="C:type II protein secretion system complex"/>
    <property type="evidence" value="ECO:0007669"/>
    <property type="project" value="InterPro"/>
</dbReference>
<dbReference type="OrthoDB" id="6118198at2"/>
<organism evidence="12 13">
    <name type="scientific">Pseudoalteromonas piratica</name>
    <dbReference type="NCBI Taxonomy" id="1348114"/>
    <lineage>
        <taxon>Bacteria</taxon>
        <taxon>Pseudomonadati</taxon>
        <taxon>Pseudomonadota</taxon>
        <taxon>Gammaproteobacteria</taxon>
        <taxon>Alteromonadales</taxon>
        <taxon>Pseudoalteromonadaceae</taxon>
        <taxon>Pseudoalteromonas</taxon>
    </lineage>
</organism>
<gene>
    <name evidence="12" type="ORF">OM33_04520</name>
</gene>